<dbReference type="RefSeq" id="WP_349428885.1">
    <property type="nucleotide sequence ID" value="NZ_CP151632.1"/>
</dbReference>
<dbReference type="SMART" id="SM00895">
    <property type="entry name" value="FCD"/>
    <property type="match status" value="1"/>
</dbReference>
<dbReference type="SUPFAM" id="SSF48008">
    <property type="entry name" value="GntR ligand-binding domain-like"/>
    <property type="match status" value="1"/>
</dbReference>
<protein>
    <submittedName>
        <fullName evidence="5">GntR family transcriptional regulator</fullName>
    </submittedName>
</protein>
<dbReference type="Pfam" id="PF07729">
    <property type="entry name" value="FCD"/>
    <property type="match status" value="1"/>
</dbReference>
<dbReference type="InterPro" id="IPR000524">
    <property type="entry name" value="Tscrpt_reg_HTH_GntR"/>
</dbReference>
<accession>A0AAU6SBJ9</accession>
<organism evidence="5">
    <name type="scientific">Microbacterium sp. LWS13-1.2</name>
    <dbReference type="NCBI Taxonomy" id="3135264"/>
    <lineage>
        <taxon>Bacteria</taxon>
        <taxon>Bacillati</taxon>
        <taxon>Actinomycetota</taxon>
        <taxon>Actinomycetes</taxon>
        <taxon>Micrococcales</taxon>
        <taxon>Microbacteriaceae</taxon>
        <taxon>Microbacterium</taxon>
    </lineage>
</organism>
<dbReference type="Gene3D" id="1.20.120.530">
    <property type="entry name" value="GntR ligand-binding domain-like"/>
    <property type="match status" value="1"/>
</dbReference>
<evidence type="ECO:0000256" key="1">
    <source>
        <dbReference type="ARBA" id="ARBA00023015"/>
    </source>
</evidence>
<sequence length="212" mass="23430">MSLVRASDVAYEQLRQEIIDWVLKPGTLLGEIETAERIGVSRTPIREALARLAAEGLVAASGRTAIVAPLSHKHVVELFELREALETQAARLAARRRDPERFAALLTEFRRGPEEGQPLDGRRPYFLSSELDSAIDEAADSRYLRSALEDIRGQIARVRFHARSNADRLSQATFEHTQIVEAILEGDEVFAAQVTAVHLRNSLADVLGSLPG</sequence>
<dbReference type="PROSITE" id="PS50949">
    <property type="entry name" value="HTH_GNTR"/>
    <property type="match status" value="1"/>
</dbReference>
<proteinExistence type="predicted"/>
<evidence type="ECO:0000256" key="2">
    <source>
        <dbReference type="ARBA" id="ARBA00023125"/>
    </source>
</evidence>
<dbReference type="InterPro" id="IPR011711">
    <property type="entry name" value="GntR_C"/>
</dbReference>
<dbReference type="PANTHER" id="PTHR43537:SF24">
    <property type="entry name" value="GLUCONATE OPERON TRANSCRIPTIONAL REPRESSOR"/>
    <property type="match status" value="1"/>
</dbReference>
<dbReference type="InterPro" id="IPR008920">
    <property type="entry name" value="TF_FadR/GntR_C"/>
</dbReference>
<dbReference type="Gene3D" id="1.10.10.10">
    <property type="entry name" value="Winged helix-like DNA-binding domain superfamily/Winged helix DNA-binding domain"/>
    <property type="match status" value="1"/>
</dbReference>
<dbReference type="InterPro" id="IPR036390">
    <property type="entry name" value="WH_DNA-bd_sf"/>
</dbReference>
<dbReference type="GO" id="GO:0003700">
    <property type="term" value="F:DNA-binding transcription factor activity"/>
    <property type="evidence" value="ECO:0007669"/>
    <property type="project" value="InterPro"/>
</dbReference>
<reference evidence="5" key="1">
    <citation type="submission" date="2024-04" db="EMBL/GenBank/DDBJ databases">
        <authorList>
            <person name="Roder T."/>
            <person name="Oberhansli S."/>
            <person name="Kreuzer M."/>
        </authorList>
    </citation>
    <scope>NUCLEOTIDE SEQUENCE</scope>
    <source>
        <strain evidence="5">LWS13-1.2</strain>
    </source>
</reference>
<evidence type="ECO:0000256" key="3">
    <source>
        <dbReference type="ARBA" id="ARBA00023163"/>
    </source>
</evidence>
<dbReference type="AlphaFoldDB" id="A0AAU6SBJ9"/>
<dbReference type="CDD" id="cd07377">
    <property type="entry name" value="WHTH_GntR"/>
    <property type="match status" value="1"/>
</dbReference>
<feature type="domain" description="HTH gntR-type" evidence="4">
    <location>
        <begin position="4"/>
        <end position="70"/>
    </location>
</feature>
<dbReference type="SMART" id="SM00345">
    <property type="entry name" value="HTH_GNTR"/>
    <property type="match status" value="1"/>
</dbReference>
<evidence type="ECO:0000313" key="5">
    <source>
        <dbReference type="EMBL" id="WZO34328.1"/>
    </source>
</evidence>
<keyword evidence="2" id="KW-0238">DNA-binding</keyword>
<keyword evidence="1" id="KW-0805">Transcription regulation</keyword>
<gene>
    <name evidence="5" type="ORF">MRBLWS13_001983</name>
</gene>
<dbReference type="EMBL" id="CP151632">
    <property type="protein sequence ID" value="WZO34328.1"/>
    <property type="molecule type" value="Genomic_DNA"/>
</dbReference>
<name>A0AAU6SBJ9_9MICO</name>
<dbReference type="Pfam" id="PF00392">
    <property type="entry name" value="GntR"/>
    <property type="match status" value="1"/>
</dbReference>
<dbReference type="InterPro" id="IPR036388">
    <property type="entry name" value="WH-like_DNA-bd_sf"/>
</dbReference>
<dbReference type="PANTHER" id="PTHR43537">
    <property type="entry name" value="TRANSCRIPTIONAL REGULATOR, GNTR FAMILY"/>
    <property type="match status" value="1"/>
</dbReference>
<dbReference type="PRINTS" id="PR00035">
    <property type="entry name" value="HTHGNTR"/>
</dbReference>
<evidence type="ECO:0000259" key="4">
    <source>
        <dbReference type="PROSITE" id="PS50949"/>
    </source>
</evidence>
<dbReference type="SUPFAM" id="SSF46785">
    <property type="entry name" value="Winged helix' DNA-binding domain"/>
    <property type="match status" value="1"/>
</dbReference>
<keyword evidence="3" id="KW-0804">Transcription</keyword>
<dbReference type="GO" id="GO:0003677">
    <property type="term" value="F:DNA binding"/>
    <property type="evidence" value="ECO:0007669"/>
    <property type="project" value="UniProtKB-KW"/>
</dbReference>